<feature type="domain" description="SKP1 component POZ" evidence="5">
    <location>
        <begin position="73"/>
        <end position="100"/>
    </location>
</feature>
<proteinExistence type="inferred from homology"/>
<evidence type="ECO:0000313" key="7">
    <source>
        <dbReference type="Proteomes" id="UP000183365"/>
    </source>
</evidence>
<dbReference type="GO" id="GO:0043291">
    <property type="term" value="C:RAVE complex"/>
    <property type="evidence" value="ECO:0007669"/>
    <property type="project" value="EnsemblFungi"/>
</dbReference>
<evidence type="ECO:0000256" key="3">
    <source>
        <dbReference type="PIRNR" id="PIRNR028729"/>
    </source>
</evidence>
<dbReference type="GO" id="GO:0045116">
    <property type="term" value="P:protein neddylation"/>
    <property type="evidence" value="ECO:0007669"/>
    <property type="project" value="EnsemblFungi"/>
</dbReference>
<keyword evidence="2 3" id="KW-0833">Ubl conjugation pathway</keyword>
<dbReference type="GO" id="GO:2000766">
    <property type="term" value="P:negative regulation of cytoplasmic translation"/>
    <property type="evidence" value="ECO:0007669"/>
    <property type="project" value="EnsemblFungi"/>
</dbReference>
<dbReference type="GO" id="GO:0010458">
    <property type="term" value="P:exit from mitosis"/>
    <property type="evidence" value="ECO:0007669"/>
    <property type="project" value="EnsemblFungi"/>
</dbReference>
<dbReference type="GO" id="GO:0070072">
    <property type="term" value="P:vacuolar proton-transporting V-type ATPase complex assembly"/>
    <property type="evidence" value="ECO:0007669"/>
    <property type="project" value="EnsemblFungi"/>
</dbReference>
<dbReference type="GO" id="GO:0031146">
    <property type="term" value="P:SCF-dependent proteasomal ubiquitin-dependent protein catabolic process"/>
    <property type="evidence" value="ECO:0007669"/>
    <property type="project" value="EnsemblFungi"/>
</dbReference>
<dbReference type="GO" id="GO:0061630">
    <property type="term" value="F:ubiquitin protein ligase activity"/>
    <property type="evidence" value="ECO:0007669"/>
    <property type="project" value="EnsemblFungi"/>
</dbReference>
<comment type="pathway">
    <text evidence="3">Protein modification; protein ubiquitination.</text>
</comment>
<dbReference type="GO" id="GO:0003688">
    <property type="term" value="F:DNA replication origin binding"/>
    <property type="evidence" value="ECO:0007669"/>
    <property type="project" value="EnsemblFungi"/>
</dbReference>
<dbReference type="PANTHER" id="PTHR11165">
    <property type="entry name" value="SKP1"/>
    <property type="match status" value="1"/>
</dbReference>
<dbReference type="Gene3D" id="3.30.710.10">
    <property type="entry name" value="Potassium Channel Kv1.1, Chain A"/>
    <property type="match status" value="1"/>
</dbReference>
<evidence type="ECO:0000313" key="6">
    <source>
        <dbReference type="EMBL" id="SGZ39474.1"/>
    </source>
</evidence>
<dbReference type="GO" id="GO:0000921">
    <property type="term" value="P:septin ring assembly"/>
    <property type="evidence" value="ECO:0007669"/>
    <property type="project" value="EnsemblFungi"/>
</dbReference>
<dbReference type="SUPFAM" id="SSF81382">
    <property type="entry name" value="Skp1 dimerisation domain-like"/>
    <property type="match status" value="1"/>
</dbReference>
<dbReference type="Pfam" id="PF03931">
    <property type="entry name" value="Skp1_POZ"/>
    <property type="match status" value="1"/>
</dbReference>
<evidence type="ECO:0000259" key="4">
    <source>
        <dbReference type="Pfam" id="PF01466"/>
    </source>
</evidence>
<dbReference type="InterPro" id="IPR036296">
    <property type="entry name" value="SKP1-like_dim_sf"/>
</dbReference>
<dbReference type="InterPro" id="IPR016897">
    <property type="entry name" value="SKP1"/>
</dbReference>
<dbReference type="GO" id="GO:0019005">
    <property type="term" value="C:SCF ubiquitin ligase complex"/>
    <property type="evidence" value="ECO:0007669"/>
    <property type="project" value="EnsemblFungi"/>
</dbReference>
<organism evidence="6 7">
    <name type="scientific">Hanseniaspora guilliermondii</name>
    <dbReference type="NCBI Taxonomy" id="56406"/>
    <lineage>
        <taxon>Eukaryota</taxon>
        <taxon>Fungi</taxon>
        <taxon>Dikarya</taxon>
        <taxon>Ascomycota</taxon>
        <taxon>Saccharomycotina</taxon>
        <taxon>Saccharomycetes</taxon>
        <taxon>Saccharomycodales</taxon>
        <taxon>Saccharomycodaceae</taxon>
        <taxon>Hanseniaspora</taxon>
    </lineage>
</organism>
<gene>
    <name evidence="6" type="ORF">HGUI_01674</name>
</gene>
<reference evidence="7" key="1">
    <citation type="submission" date="2016-11" db="EMBL/GenBank/DDBJ databases">
        <authorList>
            <person name="Guldener U."/>
        </authorList>
    </citation>
    <scope>NUCLEOTIDE SEQUENCE [LARGE SCALE GENOMIC DNA]</scope>
</reference>
<dbReference type="InterPro" id="IPR016073">
    <property type="entry name" value="Skp1_comp_POZ"/>
</dbReference>
<dbReference type="Proteomes" id="UP000183365">
    <property type="component" value="Unassembled WGS sequence"/>
</dbReference>
<dbReference type="GO" id="GO:0043254">
    <property type="term" value="P:regulation of protein-containing complex assembly"/>
    <property type="evidence" value="ECO:0007669"/>
    <property type="project" value="EnsemblFungi"/>
</dbReference>
<dbReference type="Pfam" id="PF01466">
    <property type="entry name" value="Skp1"/>
    <property type="match status" value="1"/>
</dbReference>
<dbReference type="PIRSF" id="PIRSF028729">
    <property type="entry name" value="E3_ubiquit_lig_SCF_Skp"/>
    <property type="match status" value="1"/>
</dbReference>
<evidence type="ECO:0000259" key="5">
    <source>
        <dbReference type="Pfam" id="PF03931"/>
    </source>
</evidence>
<dbReference type="EMBL" id="FQNF01000024">
    <property type="protein sequence ID" value="SGZ39474.1"/>
    <property type="molecule type" value="Genomic_DNA"/>
</dbReference>
<comment type="function">
    <text evidence="3">Essential component of the SCF (SKP1-CUL1-F-box protein) E3 ubiquitin ligase complexes, which mediate the ubiquitination and subsequent proteasomal degradation of target proteins.</text>
</comment>
<dbReference type="GO" id="GO:0007035">
    <property type="term" value="P:vacuolar acidification"/>
    <property type="evidence" value="ECO:0007669"/>
    <property type="project" value="EnsemblFungi"/>
</dbReference>
<sequence length="203" mass="23520">MSESEKMITLVSGEGAEHQVPESIISKSILIKNFLQDFQNDKRETTNTKSSLMDDINDIDDDDEEQEEVAQTENDIVMPIPNVRSSILTKIIKWLEHHKNDTTLEYNNDGTSSTSVDDLRRTDPLDEWDKQFFSVNQETMYEIILASNYLNIPQLLDSGCKVIANMIRGKSDVEIRQIFNIEDDFTKEEKEAIRRENEWAEQI</sequence>
<dbReference type="GO" id="GO:0016567">
    <property type="term" value="P:protein ubiquitination"/>
    <property type="evidence" value="ECO:0007669"/>
    <property type="project" value="UniProtKB-UniPathway"/>
</dbReference>
<evidence type="ECO:0000256" key="1">
    <source>
        <dbReference type="ARBA" id="ARBA00009993"/>
    </source>
</evidence>
<accession>A0A1L0AZA6</accession>
<dbReference type="GO" id="GO:0030466">
    <property type="term" value="P:silent mating-type cassette heterochromatin formation"/>
    <property type="evidence" value="ECO:0007669"/>
    <property type="project" value="EnsemblFungi"/>
</dbReference>
<dbReference type="GO" id="GO:0000082">
    <property type="term" value="P:G1/S transition of mitotic cell cycle"/>
    <property type="evidence" value="ECO:0007669"/>
    <property type="project" value="EnsemblFungi"/>
</dbReference>
<dbReference type="OrthoDB" id="2342932at2759"/>
<dbReference type="InterPro" id="IPR016072">
    <property type="entry name" value="Skp1_comp_dimer"/>
</dbReference>
<evidence type="ECO:0000256" key="2">
    <source>
        <dbReference type="ARBA" id="ARBA00022786"/>
    </source>
</evidence>
<dbReference type="CDD" id="cd18322">
    <property type="entry name" value="BTB_POZ_SKP1"/>
    <property type="match status" value="1"/>
</dbReference>
<dbReference type="InterPro" id="IPR001232">
    <property type="entry name" value="SKP1-like"/>
</dbReference>
<dbReference type="GO" id="GO:0051382">
    <property type="term" value="P:kinetochore assembly"/>
    <property type="evidence" value="ECO:0007669"/>
    <property type="project" value="EnsemblFungi"/>
</dbReference>
<name>A0A1L0AZA6_9ASCO</name>
<dbReference type="InterPro" id="IPR011333">
    <property type="entry name" value="SKP1/BTB/POZ_sf"/>
</dbReference>
<keyword evidence="7" id="KW-1185">Reference proteome</keyword>
<comment type="similarity">
    <text evidence="1 3">Belongs to the SKP1 family.</text>
</comment>
<dbReference type="SUPFAM" id="SSF54695">
    <property type="entry name" value="POZ domain"/>
    <property type="match status" value="1"/>
</dbReference>
<dbReference type="GO" id="GO:0007096">
    <property type="term" value="P:regulation of exit from mitosis"/>
    <property type="evidence" value="ECO:0007669"/>
    <property type="project" value="EnsemblFungi"/>
</dbReference>
<dbReference type="UniPathway" id="UPA00143"/>
<feature type="domain" description="SKP1 component dimerisation" evidence="4">
    <location>
        <begin position="154"/>
        <end position="200"/>
    </location>
</feature>
<dbReference type="FunFam" id="3.30.710.10:FF:000026">
    <property type="entry name" value="E3 ubiquitin ligase complex SCF subunit"/>
    <property type="match status" value="1"/>
</dbReference>
<dbReference type="AlphaFoldDB" id="A0A1L0AZA6"/>
<protein>
    <recommendedName>
        <fullName evidence="3">E3 ubiquitin ligase complex SCF subunit</fullName>
    </recommendedName>
</protein>
<dbReference type="VEuPathDB" id="FungiDB:HGUI_01674"/>
<dbReference type="GO" id="GO:0000776">
    <property type="term" value="C:kinetochore"/>
    <property type="evidence" value="ECO:0007669"/>
    <property type="project" value="EnsemblFungi"/>
</dbReference>
<dbReference type="GO" id="GO:0000086">
    <property type="term" value="P:G2/M transition of mitotic cell cycle"/>
    <property type="evidence" value="ECO:0007669"/>
    <property type="project" value="EnsemblFungi"/>
</dbReference>
<dbReference type="SMART" id="SM00512">
    <property type="entry name" value="Skp1"/>
    <property type="match status" value="1"/>
</dbReference>
<dbReference type="GO" id="GO:0031518">
    <property type="term" value="C:CBF3 complex"/>
    <property type="evidence" value="ECO:0007669"/>
    <property type="project" value="EnsemblFungi"/>
</dbReference>
<comment type="subunit">
    <text evidence="3">Component of the SCF (SKP1-CUL1-F-box protein) E3 ubiquitin ligase complexes.</text>
</comment>
<dbReference type="GO" id="GO:0010828">
    <property type="term" value="P:positive regulation of D-glucose transmembrane transport"/>
    <property type="evidence" value="ECO:0007669"/>
    <property type="project" value="EnsemblFungi"/>
</dbReference>